<comment type="caution">
    <text evidence="2">The sequence shown here is derived from an EMBL/GenBank/DDBJ whole genome shotgun (WGS) entry which is preliminary data.</text>
</comment>
<reference evidence="2 3" key="1">
    <citation type="submission" date="2016-10" db="EMBL/GenBank/DDBJ databases">
        <authorList>
            <person name="Varghese N."/>
            <person name="Submissions S."/>
        </authorList>
    </citation>
    <scope>NUCLEOTIDE SEQUENCE [LARGE SCALE GENOMIC DNA]</scope>
    <source>
        <strain evidence="2 3">CGMCC 1.12102</strain>
    </source>
</reference>
<dbReference type="Proteomes" id="UP000183569">
    <property type="component" value="Unassembled WGS sequence"/>
</dbReference>
<feature type="chain" id="PRO_5032755785" evidence="1">
    <location>
        <begin position="19"/>
        <end position="172"/>
    </location>
</feature>
<evidence type="ECO:0000256" key="1">
    <source>
        <dbReference type="SAM" id="SignalP"/>
    </source>
</evidence>
<name>A0A1G4XU12_9ENTR</name>
<proteinExistence type="predicted"/>
<dbReference type="RefSeq" id="WP_017457047.1">
    <property type="nucleotide sequence ID" value="NZ_FMUI01000003.1"/>
</dbReference>
<organism evidence="2 3">
    <name type="scientific">Kosakonia sacchari</name>
    <dbReference type="NCBI Taxonomy" id="1158459"/>
    <lineage>
        <taxon>Bacteria</taxon>
        <taxon>Pseudomonadati</taxon>
        <taxon>Pseudomonadota</taxon>
        <taxon>Gammaproteobacteria</taxon>
        <taxon>Enterobacterales</taxon>
        <taxon>Enterobacteriaceae</taxon>
        <taxon>Kosakonia</taxon>
    </lineage>
</organism>
<accession>A0A1G4XU12</accession>
<dbReference type="AlphaFoldDB" id="A0A1G4XU12"/>
<evidence type="ECO:0000313" key="3">
    <source>
        <dbReference type="Proteomes" id="UP000183569"/>
    </source>
</evidence>
<feature type="signal peptide" evidence="1">
    <location>
        <begin position="1"/>
        <end position="18"/>
    </location>
</feature>
<protein>
    <submittedName>
        <fullName evidence="2">Uncharacterized protein</fullName>
    </submittedName>
</protein>
<keyword evidence="1" id="KW-0732">Signal</keyword>
<gene>
    <name evidence="2" type="ORF">SAMN02927897_01427</name>
</gene>
<dbReference type="GeneID" id="23846771"/>
<dbReference type="EMBL" id="FMUI01000003">
    <property type="protein sequence ID" value="SCX44595.1"/>
    <property type="molecule type" value="Genomic_DNA"/>
</dbReference>
<sequence>MRRIFPVFALLFAFSAQAAQTPLTENDFTVEINKQAITLGQEWDRNLMAALGKQASEDFVGEVPFGEENYKFYRHIFAGFDIYSANINWQQRGKSVDSYLIGQITLHSPALHTARGVAPGDAKQRVIEQYGAGETDNSDGEEWIMYSLAHKNIAFDVTGGKVQVINISTGND</sequence>
<evidence type="ECO:0000313" key="2">
    <source>
        <dbReference type="EMBL" id="SCX44595.1"/>
    </source>
</evidence>